<comment type="caution">
    <text evidence="3">The sequence shown here is derived from an EMBL/GenBank/DDBJ whole genome shotgun (WGS) entry which is preliminary data.</text>
</comment>
<organism evidence="3 4">
    <name type="scientific">Couchioplanes caeruleus</name>
    <dbReference type="NCBI Taxonomy" id="56438"/>
    <lineage>
        <taxon>Bacteria</taxon>
        <taxon>Bacillati</taxon>
        <taxon>Actinomycetota</taxon>
        <taxon>Actinomycetes</taxon>
        <taxon>Micromonosporales</taxon>
        <taxon>Micromonosporaceae</taxon>
        <taxon>Couchioplanes</taxon>
    </lineage>
</organism>
<evidence type="ECO:0000259" key="2">
    <source>
        <dbReference type="Pfam" id="PF08044"/>
    </source>
</evidence>
<proteinExistence type="predicted"/>
<keyword evidence="1" id="KW-0812">Transmembrane</keyword>
<evidence type="ECO:0000313" key="4">
    <source>
        <dbReference type="Proteomes" id="UP000271683"/>
    </source>
</evidence>
<sequence>MPPSSSLAYMAKEVARRPEVESLRAADADRHDIAERLKAALDEGRLSLGEYDERVRDAYAARTYAELLVLVADLPRPGLSAAEVNARRAAEARRAARRLPMALMVLWTIWGALGAVNLVVWALVTATVETAIHPWPVWLLVPGAALAVTTVGVQTIRNQRRRR</sequence>
<dbReference type="InterPro" id="IPR012551">
    <property type="entry name" value="DUF1707_SHOCT-like"/>
</dbReference>
<dbReference type="Proteomes" id="UP000271683">
    <property type="component" value="Unassembled WGS sequence"/>
</dbReference>
<reference evidence="3 4" key="1">
    <citation type="submission" date="2018-11" db="EMBL/GenBank/DDBJ databases">
        <title>Sequencing the genomes of 1000 actinobacteria strains.</title>
        <authorList>
            <person name="Klenk H.-P."/>
        </authorList>
    </citation>
    <scope>NUCLEOTIDE SEQUENCE [LARGE SCALE GENOMIC DNA]</scope>
    <source>
        <strain evidence="3 4">DSM 43634</strain>
    </source>
</reference>
<evidence type="ECO:0000313" key="3">
    <source>
        <dbReference type="EMBL" id="ROP30308.1"/>
    </source>
</evidence>
<accession>A0A3N1GJF1</accession>
<keyword evidence="1" id="KW-0472">Membrane</keyword>
<dbReference type="PANTHER" id="PTHR40763">
    <property type="entry name" value="MEMBRANE PROTEIN-RELATED"/>
    <property type="match status" value="1"/>
</dbReference>
<feature type="transmembrane region" description="Helical" evidence="1">
    <location>
        <begin position="135"/>
        <end position="156"/>
    </location>
</feature>
<dbReference type="EMBL" id="RJKL01000001">
    <property type="protein sequence ID" value="ROP30308.1"/>
    <property type="molecule type" value="Genomic_DNA"/>
</dbReference>
<name>A0A3N1GJF1_9ACTN</name>
<feature type="transmembrane region" description="Helical" evidence="1">
    <location>
        <begin position="101"/>
        <end position="123"/>
    </location>
</feature>
<gene>
    <name evidence="3" type="ORF">EDD30_3149</name>
</gene>
<dbReference type="Pfam" id="PF08044">
    <property type="entry name" value="DUF1707"/>
    <property type="match status" value="1"/>
</dbReference>
<evidence type="ECO:0000256" key="1">
    <source>
        <dbReference type="SAM" id="Phobius"/>
    </source>
</evidence>
<keyword evidence="1" id="KW-1133">Transmembrane helix</keyword>
<dbReference type="PANTHER" id="PTHR40763:SF4">
    <property type="entry name" value="DUF1707 DOMAIN-CONTAINING PROTEIN"/>
    <property type="match status" value="1"/>
</dbReference>
<feature type="domain" description="DUF1707" evidence="2">
    <location>
        <begin position="23"/>
        <end position="75"/>
    </location>
</feature>
<protein>
    <submittedName>
        <fullName evidence="3">Uncharacterized protein DUF1707</fullName>
    </submittedName>
</protein>
<dbReference type="AlphaFoldDB" id="A0A3N1GJF1"/>